<sequence>MRSSTSAAATPPASPAPPAPTSPKPGATKRQRKSVPLGDVTNQLLRPETPTPIKPRRTARRPLPAPSSASAVSSSTCPSSASVTPALKPSYSASATPAPEPPSSSASATPAPQPSSSATVTAVPKPSSAASATPAPEPSFADTVTPAPEPSSAATVTPAPKPSFAAVLLEEEGSVFESPTICTVYARRRTTEAEVEGRSNPTIINKGKEPVGAAASCPPLGKSTRNIRKKDTRRISSSAPCHEAKKKRPLAKTPKLPEEFVKKQKAYFADVDAFELAEEEVSESELE</sequence>
<dbReference type="AlphaFoldDB" id="A0A811QM60"/>
<dbReference type="InterPro" id="IPR057337">
    <property type="entry name" value="Sororin_C"/>
</dbReference>
<keyword evidence="3" id="KW-0539">Nucleus</keyword>
<keyword evidence="9" id="KW-1185">Reference proteome</keyword>
<dbReference type="GO" id="GO:0005634">
    <property type="term" value="C:nucleus"/>
    <property type="evidence" value="ECO:0007669"/>
    <property type="project" value="UniProtKB-SubCell"/>
</dbReference>
<proteinExistence type="inferred from homology"/>
<gene>
    <name evidence="8" type="ORF">NCGR_LOCUS42188</name>
</gene>
<reference evidence="8" key="1">
    <citation type="submission" date="2020-10" db="EMBL/GenBank/DDBJ databases">
        <authorList>
            <person name="Han B."/>
            <person name="Lu T."/>
            <person name="Zhao Q."/>
            <person name="Huang X."/>
            <person name="Zhao Y."/>
        </authorList>
    </citation>
    <scope>NUCLEOTIDE SEQUENCE</scope>
</reference>
<comment type="caution">
    <text evidence="8">The sequence shown here is derived from an EMBL/GenBank/DDBJ whole genome shotgun (WGS) entry which is preliminary data.</text>
</comment>
<feature type="compositionally biased region" description="Pro residues" evidence="6">
    <location>
        <begin position="12"/>
        <end position="23"/>
    </location>
</feature>
<feature type="domain" description="Sororin C-terminal region" evidence="7">
    <location>
        <begin position="256"/>
        <end position="279"/>
    </location>
</feature>
<evidence type="ECO:0000259" key="7">
    <source>
        <dbReference type="Pfam" id="PF25220"/>
    </source>
</evidence>
<feature type="compositionally biased region" description="Low complexity" evidence="6">
    <location>
        <begin position="66"/>
        <end position="141"/>
    </location>
</feature>
<keyword evidence="2" id="KW-0498">Mitosis</keyword>
<evidence type="ECO:0000256" key="4">
    <source>
        <dbReference type="ARBA" id="ARBA00023306"/>
    </source>
</evidence>
<dbReference type="GO" id="GO:0051301">
    <property type="term" value="P:cell division"/>
    <property type="evidence" value="ECO:0007669"/>
    <property type="project" value="UniProtKB-KW"/>
</dbReference>
<evidence type="ECO:0000256" key="6">
    <source>
        <dbReference type="SAM" id="MobiDB-lite"/>
    </source>
</evidence>
<evidence type="ECO:0000256" key="2">
    <source>
        <dbReference type="ARBA" id="ARBA00022776"/>
    </source>
</evidence>
<keyword evidence="4" id="KW-0131">Cell cycle</keyword>
<evidence type="ECO:0000256" key="5">
    <source>
        <dbReference type="ARBA" id="ARBA00093465"/>
    </source>
</evidence>
<dbReference type="PANTHER" id="PTHR35740:SF1">
    <property type="entry name" value="OS12G0111700 PROTEIN"/>
    <property type="match status" value="1"/>
</dbReference>
<dbReference type="PANTHER" id="PTHR35740">
    <property type="entry name" value="OS12G0111700 PROTEIN"/>
    <property type="match status" value="1"/>
</dbReference>
<name>A0A811QM60_9POAL</name>
<protein>
    <recommendedName>
        <fullName evidence="7">Sororin C-terminal region domain-containing protein</fullName>
    </recommendedName>
</protein>
<dbReference type="EMBL" id="CAJGYO010000010">
    <property type="protein sequence ID" value="CAD6258721.1"/>
    <property type="molecule type" value="Genomic_DNA"/>
</dbReference>
<comment type="similarity">
    <text evidence="5">Belongs to the sororin family.</text>
</comment>
<feature type="region of interest" description="Disordered" evidence="6">
    <location>
        <begin position="190"/>
        <end position="255"/>
    </location>
</feature>
<evidence type="ECO:0000313" key="8">
    <source>
        <dbReference type="EMBL" id="CAD6258721.1"/>
    </source>
</evidence>
<evidence type="ECO:0000256" key="3">
    <source>
        <dbReference type="ARBA" id="ARBA00023242"/>
    </source>
</evidence>
<evidence type="ECO:0000313" key="9">
    <source>
        <dbReference type="Proteomes" id="UP000604825"/>
    </source>
</evidence>
<evidence type="ECO:0000256" key="1">
    <source>
        <dbReference type="ARBA" id="ARBA00022618"/>
    </source>
</evidence>
<dbReference type="Proteomes" id="UP000604825">
    <property type="component" value="Unassembled WGS sequence"/>
</dbReference>
<dbReference type="OrthoDB" id="1903589at2759"/>
<accession>A0A811QM60</accession>
<feature type="compositionally biased region" description="Low complexity" evidence="6">
    <location>
        <begin position="1"/>
        <end position="11"/>
    </location>
</feature>
<feature type="region of interest" description="Disordered" evidence="6">
    <location>
        <begin position="1"/>
        <end position="159"/>
    </location>
</feature>
<keyword evidence="1" id="KW-0132">Cell division</keyword>
<organism evidence="8 9">
    <name type="scientific">Miscanthus lutarioriparius</name>
    <dbReference type="NCBI Taxonomy" id="422564"/>
    <lineage>
        <taxon>Eukaryota</taxon>
        <taxon>Viridiplantae</taxon>
        <taxon>Streptophyta</taxon>
        <taxon>Embryophyta</taxon>
        <taxon>Tracheophyta</taxon>
        <taxon>Spermatophyta</taxon>
        <taxon>Magnoliopsida</taxon>
        <taxon>Liliopsida</taxon>
        <taxon>Poales</taxon>
        <taxon>Poaceae</taxon>
        <taxon>PACMAD clade</taxon>
        <taxon>Panicoideae</taxon>
        <taxon>Andropogonodae</taxon>
        <taxon>Andropogoneae</taxon>
        <taxon>Saccharinae</taxon>
        <taxon>Miscanthus</taxon>
    </lineage>
</organism>
<dbReference type="Pfam" id="PF25220">
    <property type="entry name" value="Sororin_C"/>
    <property type="match status" value="1"/>
</dbReference>